<dbReference type="SUPFAM" id="SSF47413">
    <property type="entry name" value="lambda repressor-like DNA-binding domains"/>
    <property type="match status" value="1"/>
</dbReference>
<evidence type="ECO:0000256" key="1">
    <source>
        <dbReference type="SAM" id="Phobius"/>
    </source>
</evidence>
<dbReference type="AlphaFoldDB" id="A0A0G0KTP1"/>
<gene>
    <name evidence="2" type="ORF">US62_C0038G0003</name>
</gene>
<organism evidence="2">
    <name type="scientific">Candidatus Woesebacteria bacterium GW2011_GWA1_37_8</name>
    <dbReference type="NCBI Taxonomy" id="1618546"/>
    <lineage>
        <taxon>Bacteria</taxon>
        <taxon>Candidatus Woeseibacteriota</taxon>
    </lineage>
</organism>
<keyword evidence="1" id="KW-0812">Transmembrane</keyword>
<dbReference type="Gene3D" id="2.60.40.10">
    <property type="entry name" value="Immunoglobulins"/>
    <property type="match status" value="1"/>
</dbReference>
<keyword evidence="1" id="KW-1133">Transmembrane helix</keyword>
<name>A0A0G0KTP1_9BACT</name>
<dbReference type="GO" id="GO:0003677">
    <property type="term" value="F:DNA binding"/>
    <property type="evidence" value="ECO:0007669"/>
    <property type="project" value="InterPro"/>
</dbReference>
<keyword evidence="1" id="KW-0472">Membrane</keyword>
<sequence length="208" mass="23436">MITVGNFIKEKRIAKKLSRKKLGEQTRIKESFIAAIEEEKWENLPEKTVVSGFIKSLAGALELSVNQAVALFRRDYPQIPVKLNPNPDLPSKFVWSPRLTFVTGSILVVLAVSIYLFFQYFSFVRAPKLDVISPTDNQIVNSKTLHVSGKTDDEATVIVNNQPVVVSEDGNFETELEVDEKTEKVEIKSRSRSGKETVVVRNIDVKLE</sequence>
<dbReference type="InterPro" id="IPR050400">
    <property type="entry name" value="Bact_Cytoskel_RodZ"/>
</dbReference>
<dbReference type="EMBL" id="LBTR01000038">
    <property type="protein sequence ID" value="KKQ43946.1"/>
    <property type="molecule type" value="Genomic_DNA"/>
</dbReference>
<dbReference type="Pfam" id="PF09136">
    <property type="entry name" value="Glucodextran_B"/>
    <property type="match status" value="1"/>
</dbReference>
<dbReference type="InterPro" id="IPR013783">
    <property type="entry name" value="Ig-like_fold"/>
</dbReference>
<dbReference type="PANTHER" id="PTHR34475">
    <property type="match status" value="1"/>
</dbReference>
<dbReference type="PANTHER" id="PTHR34475:SF1">
    <property type="entry name" value="CYTOSKELETON PROTEIN RODZ"/>
    <property type="match status" value="1"/>
</dbReference>
<dbReference type="Proteomes" id="UP000034603">
    <property type="component" value="Unassembled WGS sequence"/>
</dbReference>
<accession>A0A0G0KTP1</accession>
<dbReference type="Pfam" id="PF13413">
    <property type="entry name" value="HTH_25"/>
    <property type="match status" value="1"/>
</dbReference>
<reference evidence="2" key="1">
    <citation type="journal article" date="2015" name="Nature">
        <title>rRNA introns, odd ribosomes, and small enigmatic genomes across a large radiation of phyla.</title>
        <authorList>
            <person name="Brown C.T."/>
            <person name="Hug L.A."/>
            <person name="Thomas B.C."/>
            <person name="Sharon I."/>
            <person name="Castelle C.J."/>
            <person name="Singh A."/>
            <person name="Wilkins M.J."/>
            <person name="Williams K.H."/>
            <person name="Banfield J.F."/>
        </authorList>
    </citation>
    <scope>NUCLEOTIDE SEQUENCE [LARGE SCALE GENOMIC DNA]</scope>
</reference>
<dbReference type="InterPro" id="IPR010982">
    <property type="entry name" value="Lambda_DNA-bd_dom_sf"/>
</dbReference>
<protein>
    <recommendedName>
        <fullName evidence="3">Transcriptional regulator, XRE family</fullName>
    </recommendedName>
</protein>
<feature type="transmembrane region" description="Helical" evidence="1">
    <location>
        <begin position="99"/>
        <end position="118"/>
    </location>
</feature>
<proteinExistence type="predicted"/>
<dbReference type="Gene3D" id="1.10.260.40">
    <property type="entry name" value="lambda repressor-like DNA-binding domains"/>
    <property type="match status" value="1"/>
</dbReference>
<comment type="caution">
    <text evidence="2">The sequence shown here is derived from an EMBL/GenBank/DDBJ whole genome shotgun (WGS) entry which is preliminary data.</text>
</comment>
<evidence type="ECO:0000313" key="2">
    <source>
        <dbReference type="EMBL" id="KKQ43946.1"/>
    </source>
</evidence>
<evidence type="ECO:0008006" key="3">
    <source>
        <dbReference type="Google" id="ProtNLM"/>
    </source>
</evidence>